<reference evidence="1 2" key="1">
    <citation type="journal article" date="2014" name="Int. J. Syst. Evol. Microbiol.">
        <title>Complete genome sequence of Corynebacterium casei LMG S-19264T (=DSM 44701T), isolated from a smear-ripened cheese.</title>
        <authorList>
            <consortium name="US DOE Joint Genome Institute (JGI-PGF)"/>
            <person name="Walter F."/>
            <person name="Albersmeier A."/>
            <person name="Kalinowski J."/>
            <person name="Ruckert C."/>
        </authorList>
    </citation>
    <scope>NUCLEOTIDE SEQUENCE [LARGE SCALE GENOMIC DNA]</scope>
    <source>
        <strain evidence="1 2">CECT 8670</strain>
    </source>
</reference>
<protein>
    <submittedName>
        <fullName evidence="1">Uncharacterized protein</fullName>
    </submittedName>
</protein>
<sequence>MKKTFITLFASLLLVVSCKKDPAKTKQIEEKPQPVVEKTFAQKIEVAHKKDAFLAKEAIQFDAFIEFGGNEVFNANVTVSTTSDIAKITYKNGDEIYVNKENIFVSPSLEANPGVRFHAYTWSYFFLFPYKLSDNGTIWNDAFKTKEATQNYDTAKLSFEANTGDAPDDWYVVYKDKKTDLLEDVAYIVTVNKSTEAAEADPHAIKYIDYTDVDGVPFAANWEFYGWSIDKGLTDKIGFAKITNIKFVEGFRKDFAIPENYIKK</sequence>
<dbReference type="EMBL" id="JAUFQH010000006">
    <property type="protein sequence ID" value="MDN3619496.1"/>
    <property type="molecule type" value="Genomic_DNA"/>
</dbReference>
<dbReference type="Proteomes" id="UP001228636">
    <property type="component" value="Unassembled WGS sequence"/>
</dbReference>
<evidence type="ECO:0000313" key="2">
    <source>
        <dbReference type="Proteomes" id="UP001228636"/>
    </source>
</evidence>
<dbReference type="AlphaFoldDB" id="A0AAJ1VGD8"/>
<name>A0AAJ1VGD8_9FLAO</name>
<dbReference type="PROSITE" id="PS51257">
    <property type="entry name" value="PROKAR_LIPOPROTEIN"/>
    <property type="match status" value="1"/>
</dbReference>
<gene>
    <name evidence="1" type="ORF">QWY81_08540</name>
</gene>
<dbReference type="RefSeq" id="WP_261973161.1">
    <property type="nucleotide sequence ID" value="NZ_CP103460.1"/>
</dbReference>
<organism evidence="1 2">
    <name type="scientific">Polaribacter sejongensis</name>
    <dbReference type="NCBI Taxonomy" id="985043"/>
    <lineage>
        <taxon>Bacteria</taxon>
        <taxon>Pseudomonadati</taxon>
        <taxon>Bacteroidota</taxon>
        <taxon>Flavobacteriia</taxon>
        <taxon>Flavobacteriales</taxon>
        <taxon>Flavobacteriaceae</taxon>
    </lineage>
</organism>
<proteinExistence type="predicted"/>
<evidence type="ECO:0000313" key="1">
    <source>
        <dbReference type="EMBL" id="MDN3619496.1"/>
    </source>
</evidence>
<comment type="caution">
    <text evidence="1">The sequence shown here is derived from an EMBL/GenBank/DDBJ whole genome shotgun (WGS) entry which is preliminary data.</text>
</comment>
<accession>A0AAJ1VGD8</accession>